<sequence>MVVARNDGQPRRRFGRAGRTATVALVASIGALSPMMAIPVWAQQPSVPPASGGYYAAPPPVDPSALPADSGKPDENYVQTKQCVQRSLGKNIVPKNRPWGQEYLQIDKLHEIVKAAAQDHSVGGGQKVAVIDTGVTKHPWLKSVESGGDYVANPKNGVAPGLEDCDGHGTEVAGIIAANTPEDIGFKGVAPDATILSIRQSSQNYGKDTKASAPSSPPASPPASSGAPPSSGGASKSQLPPSNGGGSGQGVLPGDATWPEQKGTGREQEAAGTAGKLTTLAQAVVRAVNQKATVINMSVDNCRTSDGRISDGERQLQAAVHYAVQHNVVVVAAAGNTTDTCLQNDQTNPNQPRSIVTPPWFSEDVISVAAIDVTGGVANFSVNGPWTTVAAPGTDIISLDPAAGSGGLANLTIEGNGEPAAIQGTSFAAPYVAGVAALVRAKYPQLDAKAVMRRIVNTAQRPAAPGGHDNFVGHGVIDPMAALTASVSSEEGVPSVRPVQQVATLPPANNRDESAIIIALAGTGGGLVALLITLFVMHTIRRNRSGGANR</sequence>
<evidence type="ECO:0000256" key="7">
    <source>
        <dbReference type="SAM" id="MobiDB-lite"/>
    </source>
</evidence>
<evidence type="ECO:0000256" key="1">
    <source>
        <dbReference type="ARBA" id="ARBA00011073"/>
    </source>
</evidence>
<evidence type="ECO:0000256" key="4">
    <source>
        <dbReference type="ARBA" id="ARBA00022825"/>
    </source>
</evidence>
<dbReference type="EMBL" id="JBHUKU010000006">
    <property type="protein sequence ID" value="MFD2459475.1"/>
    <property type="molecule type" value="Genomic_DNA"/>
</dbReference>
<comment type="caution">
    <text evidence="10">The sequence shown here is derived from an EMBL/GenBank/DDBJ whole genome shotgun (WGS) entry which is preliminary data.</text>
</comment>
<dbReference type="PRINTS" id="PR00723">
    <property type="entry name" value="SUBTILISIN"/>
</dbReference>
<dbReference type="InterPro" id="IPR023828">
    <property type="entry name" value="Peptidase_S8_Ser-AS"/>
</dbReference>
<accession>A0ABW5GEB2</accession>
<evidence type="ECO:0000313" key="11">
    <source>
        <dbReference type="Proteomes" id="UP001597419"/>
    </source>
</evidence>
<dbReference type="InterPro" id="IPR022398">
    <property type="entry name" value="Peptidase_S8_His-AS"/>
</dbReference>
<dbReference type="GO" id="GO:0006508">
    <property type="term" value="P:proteolysis"/>
    <property type="evidence" value="ECO:0007669"/>
    <property type="project" value="UniProtKB-KW"/>
</dbReference>
<evidence type="ECO:0000256" key="5">
    <source>
        <dbReference type="PROSITE-ProRule" id="PRU01240"/>
    </source>
</evidence>
<dbReference type="InterPro" id="IPR023827">
    <property type="entry name" value="Peptidase_S8_Asp-AS"/>
</dbReference>
<keyword evidence="8" id="KW-0472">Membrane</keyword>
<feature type="active site" description="Charge relay system" evidence="5">
    <location>
        <position position="168"/>
    </location>
</feature>
<dbReference type="Proteomes" id="UP001597419">
    <property type="component" value="Unassembled WGS sequence"/>
</dbReference>
<feature type="active site" description="Charge relay system" evidence="5">
    <location>
        <position position="132"/>
    </location>
</feature>
<evidence type="ECO:0000313" key="10">
    <source>
        <dbReference type="EMBL" id="MFD2459475.1"/>
    </source>
</evidence>
<feature type="region of interest" description="Disordered" evidence="7">
    <location>
        <begin position="203"/>
        <end position="274"/>
    </location>
</feature>
<dbReference type="PANTHER" id="PTHR43806">
    <property type="entry name" value="PEPTIDASE S8"/>
    <property type="match status" value="1"/>
</dbReference>
<dbReference type="SUPFAM" id="SSF52743">
    <property type="entry name" value="Subtilisin-like"/>
    <property type="match status" value="1"/>
</dbReference>
<dbReference type="PANTHER" id="PTHR43806:SF11">
    <property type="entry name" value="CEREVISIN-RELATED"/>
    <property type="match status" value="1"/>
</dbReference>
<dbReference type="InterPro" id="IPR036852">
    <property type="entry name" value="Peptidase_S8/S53_dom_sf"/>
</dbReference>
<dbReference type="PROSITE" id="PS00138">
    <property type="entry name" value="SUBTILASE_SER"/>
    <property type="match status" value="1"/>
</dbReference>
<keyword evidence="8" id="KW-1133">Transmembrane helix</keyword>
<keyword evidence="3 5" id="KW-0378">Hydrolase</keyword>
<evidence type="ECO:0000256" key="3">
    <source>
        <dbReference type="ARBA" id="ARBA00022801"/>
    </source>
</evidence>
<evidence type="ECO:0000256" key="6">
    <source>
        <dbReference type="RuleBase" id="RU003355"/>
    </source>
</evidence>
<dbReference type="PROSITE" id="PS51892">
    <property type="entry name" value="SUBTILASE"/>
    <property type="match status" value="1"/>
</dbReference>
<feature type="domain" description="Peptidase S8/S53" evidence="9">
    <location>
        <begin position="123"/>
        <end position="475"/>
    </location>
</feature>
<dbReference type="RefSeq" id="WP_345396742.1">
    <property type="nucleotide sequence ID" value="NZ_BAABHG010000008.1"/>
</dbReference>
<evidence type="ECO:0000259" key="9">
    <source>
        <dbReference type="Pfam" id="PF00082"/>
    </source>
</evidence>
<feature type="transmembrane region" description="Helical" evidence="8">
    <location>
        <begin position="21"/>
        <end position="42"/>
    </location>
</feature>
<reference evidence="11" key="1">
    <citation type="journal article" date="2019" name="Int. J. Syst. Evol. Microbiol.">
        <title>The Global Catalogue of Microorganisms (GCM) 10K type strain sequencing project: providing services to taxonomists for standard genome sequencing and annotation.</title>
        <authorList>
            <consortium name="The Broad Institute Genomics Platform"/>
            <consortium name="The Broad Institute Genome Sequencing Center for Infectious Disease"/>
            <person name="Wu L."/>
            <person name="Ma J."/>
        </authorList>
    </citation>
    <scope>NUCLEOTIDE SEQUENCE [LARGE SCALE GENOMIC DNA]</scope>
    <source>
        <strain evidence="11">CGMCC 4.7643</strain>
    </source>
</reference>
<dbReference type="Gene3D" id="3.40.50.200">
    <property type="entry name" value="Peptidase S8/S53 domain"/>
    <property type="match status" value="2"/>
</dbReference>
<organism evidence="10 11">
    <name type="scientific">Amycolatopsis samaneae</name>
    <dbReference type="NCBI Taxonomy" id="664691"/>
    <lineage>
        <taxon>Bacteria</taxon>
        <taxon>Bacillati</taxon>
        <taxon>Actinomycetota</taxon>
        <taxon>Actinomycetes</taxon>
        <taxon>Pseudonocardiales</taxon>
        <taxon>Pseudonocardiaceae</taxon>
        <taxon>Amycolatopsis</taxon>
    </lineage>
</organism>
<dbReference type="PROSITE" id="PS00136">
    <property type="entry name" value="SUBTILASE_ASP"/>
    <property type="match status" value="1"/>
</dbReference>
<keyword evidence="2 5" id="KW-0645">Protease</keyword>
<proteinExistence type="inferred from homology"/>
<dbReference type="InterPro" id="IPR000209">
    <property type="entry name" value="Peptidase_S8/S53_dom"/>
</dbReference>
<dbReference type="Pfam" id="PF00082">
    <property type="entry name" value="Peptidase_S8"/>
    <property type="match status" value="1"/>
</dbReference>
<keyword evidence="8" id="KW-0812">Transmembrane</keyword>
<feature type="active site" description="Charge relay system" evidence="5">
    <location>
        <position position="426"/>
    </location>
</feature>
<name>A0ABW5GEB2_9PSEU</name>
<protein>
    <submittedName>
        <fullName evidence="10">Type VII secretion-associated serine protease mycosin</fullName>
    </submittedName>
</protein>
<dbReference type="PROSITE" id="PS00137">
    <property type="entry name" value="SUBTILASE_HIS"/>
    <property type="match status" value="1"/>
</dbReference>
<evidence type="ECO:0000256" key="8">
    <source>
        <dbReference type="SAM" id="Phobius"/>
    </source>
</evidence>
<comment type="similarity">
    <text evidence="1 5 6">Belongs to the peptidase S8 family.</text>
</comment>
<keyword evidence="11" id="KW-1185">Reference proteome</keyword>
<gene>
    <name evidence="10" type="ORF">ACFSYJ_12760</name>
</gene>
<evidence type="ECO:0000256" key="2">
    <source>
        <dbReference type="ARBA" id="ARBA00022670"/>
    </source>
</evidence>
<dbReference type="InterPro" id="IPR015500">
    <property type="entry name" value="Peptidase_S8_subtilisin-rel"/>
</dbReference>
<keyword evidence="4 5" id="KW-0720">Serine protease</keyword>
<dbReference type="InterPro" id="IPR050131">
    <property type="entry name" value="Peptidase_S8_subtilisin-like"/>
</dbReference>
<feature type="transmembrane region" description="Helical" evidence="8">
    <location>
        <begin position="515"/>
        <end position="536"/>
    </location>
</feature>
<dbReference type="GO" id="GO:0008233">
    <property type="term" value="F:peptidase activity"/>
    <property type="evidence" value="ECO:0007669"/>
    <property type="project" value="UniProtKB-KW"/>
</dbReference>
<feature type="compositionally biased region" description="Low complexity" evidence="7">
    <location>
        <begin position="222"/>
        <end position="235"/>
    </location>
</feature>